<evidence type="ECO:0000313" key="2">
    <source>
        <dbReference type="EMBL" id="KAJ8353192.1"/>
    </source>
</evidence>
<proteinExistence type="predicted"/>
<dbReference type="Proteomes" id="UP001152622">
    <property type="component" value="Chromosome 7"/>
</dbReference>
<dbReference type="AlphaFoldDB" id="A0A9Q1ITQ3"/>
<feature type="compositionally biased region" description="Polar residues" evidence="1">
    <location>
        <begin position="22"/>
        <end position="36"/>
    </location>
</feature>
<feature type="compositionally biased region" description="Polar residues" evidence="1">
    <location>
        <begin position="77"/>
        <end position="89"/>
    </location>
</feature>
<reference evidence="2" key="1">
    <citation type="journal article" date="2023" name="Science">
        <title>Genome structures resolve the early diversification of teleost fishes.</title>
        <authorList>
            <person name="Parey E."/>
            <person name="Louis A."/>
            <person name="Montfort J."/>
            <person name="Bouchez O."/>
            <person name="Roques C."/>
            <person name="Iampietro C."/>
            <person name="Lluch J."/>
            <person name="Castinel A."/>
            <person name="Donnadieu C."/>
            <person name="Desvignes T."/>
            <person name="Floi Bucao C."/>
            <person name="Jouanno E."/>
            <person name="Wen M."/>
            <person name="Mejri S."/>
            <person name="Dirks R."/>
            <person name="Jansen H."/>
            <person name="Henkel C."/>
            <person name="Chen W.J."/>
            <person name="Zahm M."/>
            <person name="Cabau C."/>
            <person name="Klopp C."/>
            <person name="Thompson A.W."/>
            <person name="Robinson-Rechavi M."/>
            <person name="Braasch I."/>
            <person name="Lecointre G."/>
            <person name="Bobe J."/>
            <person name="Postlethwait J.H."/>
            <person name="Berthelot C."/>
            <person name="Roest Crollius H."/>
            <person name="Guiguen Y."/>
        </authorList>
    </citation>
    <scope>NUCLEOTIDE SEQUENCE</scope>
    <source>
        <strain evidence="2">WJC10195</strain>
    </source>
</reference>
<organism evidence="2 3">
    <name type="scientific">Synaphobranchus kaupii</name>
    <name type="common">Kaup's arrowtooth eel</name>
    <dbReference type="NCBI Taxonomy" id="118154"/>
    <lineage>
        <taxon>Eukaryota</taxon>
        <taxon>Metazoa</taxon>
        <taxon>Chordata</taxon>
        <taxon>Craniata</taxon>
        <taxon>Vertebrata</taxon>
        <taxon>Euteleostomi</taxon>
        <taxon>Actinopterygii</taxon>
        <taxon>Neopterygii</taxon>
        <taxon>Teleostei</taxon>
        <taxon>Anguilliformes</taxon>
        <taxon>Synaphobranchidae</taxon>
        <taxon>Synaphobranchus</taxon>
    </lineage>
</organism>
<feature type="region of interest" description="Disordered" evidence="1">
    <location>
        <begin position="1"/>
        <end position="122"/>
    </location>
</feature>
<evidence type="ECO:0000256" key="1">
    <source>
        <dbReference type="SAM" id="MobiDB-lite"/>
    </source>
</evidence>
<protein>
    <submittedName>
        <fullName evidence="2">Uncharacterized protein</fullName>
    </submittedName>
</protein>
<comment type="caution">
    <text evidence="2">The sequence shown here is derived from an EMBL/GenBank/DDBJ whole genome shotgun (WGS) entry which is preliminary data.</text>
</comment>
<name>A0A9Q1ITQ3_SYNKA</name>
<dbReference type="EMBL" id="JAINUF010000007">
    <property type="protein sequence ID" value="KAJ8353192.1"/>
    <property type="molecule type" value="Genomic_DNA"/>
</dbReference>
<accession>A0A9Q1ITQ3</accession>
<feature type="compositionally biased region" description="Basic and acidic residues" evidence="1">
    <location>
        <begin position="105"/>
        <end position="122"/>
    </location>
</feature>
<gene>
    <name evidence="2" type="ORF">SKAU_G00207590</name>
</gene>
<evidence type="ECO:0000313" key="3">
    <source>
        <dbReference type="Proteomes" id="UP001152622"/>
    </source>
</evidence>
<sequence length="142" mass="15515">MGLEGSLSGAQASKKKTPWTIPHSQPQVLKQNSQAPEPNPADAVPQDETLQDETAVPAGPSVPNPETAAPHTPTPNPDQTLENPSSAGSVDSPKTPTPKKRRRDKAIDLLHKESQRDKARFRRMEAQTDRLLIILDKMAEKM</sequence>
<keyword evidence="3" id="KW-1185">Reference proteome</keyword>